<evidence type="ECO:0000313" key="2">
    <source>
        <dbReference type="EMBL" id="TNV86504.1"/>
    </source>
</evidence>
<dbReference type="AlphaFoldDB" id="A0A8J8P5U6"/>
<protein>
    <submittedName>
        <fullName evidence="2">Uncharacterized protein</fullName>
    </submittedName>
</protein>
<proteinExistence type="predicted"/>
<accession>A0A8J8P5U6</accession>
<dbReference type="EMBL" id="RRYP01001034">
    <property type="protein sequence ID" value="TNV86504.1"/>
    <property type="molecule type" value="Genomic_DNA"/>
</dbReference>
<evidence type="ECO:0000313" key="3">
    <source>
        <dbReference type="Proteomes" id="UP000785679"/>
    </source>
</evidence>
<comment type="caution">
    <text evidence="2">The sequence shown here is derived from an EMBL/GenBank/DDBJ whole genome shotgun (WGS) entry which is preliminary data.</text>
</comment>
<reference evidence="2" key="1">
    <citation type="submission" date="2019-06" db="EMBL/GenBank/DDBJ databases">
        <authorList>
            <person name="Zheng W."/>
        </authorList>
    </citation>
    <scope>NUCLEOTIDE SEQUENCE</scope>
    <source>
        <strain evidence="2">QDHG01</strain>
    </source>
</reference>
<gene>
    <name evidence="2" type="ORF">FGO68_gene6799</name>
</gene>
<name>A0A8J8P5U6_HALGN</name>
<dbReference type="Proteomes" id="UP000785679">
    <property type="component" value="Unassembled WGS sequence"/>
</dbReference>
<sequence>MLSVSILLYGVITTLQLLLHQTLQTCTTAQAHFPKIVGGTQGHTYFSQIDYNQMVDYLVTAGHSFDQGVRGDALGSSPWRPLIIAYEFSSYKWGKVFTSLVNQFMAAVQINRLGTRVIVSASSSPRYLIIMDITNGNVITATQFSALDMLDRNCRQLMLLDGGSILTADGTRIIKIIPPSTTTPLYSLSGYSTVKLQSNTAQSYLHVFSHASLICMITVMDMATFTRIYQYQMQCVATLPTLLAETFQSCIYETSSNVDTIIFQESTRFFRISNQYSPPVFTTSTLHQPAAPSLQAKGLHCESNDLVYSLFYGTYSANSNRIFVALVKVNGFRCNSRCYNIGQLILFGCILITQPRPVLPLIYPLRCLRLQISLPLNLKVYMWLTAICSCLLDLTITQTCHRPRQQLLSLMRLSKAPHQFQQRPSQLPKRFQLTLYIHTLCIASAGQLTLSLQLLRQGILLFLLFLLLERLLRLLQQRGNCKIAKQQKPPLLSLVKLIRPHHLILLQEMHCLMSQRKGEKLQSIPYQILSTLTPDKLFLSPQLMAAVLPFLHSLISQTSHIQTQKFRQQQVLLSIHIKFQCSLMMELHLLCTPQILQQQPRRS</sequence>
<keyword evidence="1" id="KW-0732">Signal</keyword>
<keyword evidence="3" id="KW-1185">Reference proteome</keyword>
<organism evidence="2 3">
    <name type="scientific">Halteria grandinella</name>
    <dbReference type="NCBI Taxonomy" id="5974"/>
    <lineage>
        <taxon>Eukaryota</taxon>
        <taxon>Sar</taxon>
        <taxon>Alveolata</taxon>
        <taxon>Ciliophora</taxon>
        <taxon>Intramacronucleata</taxon>
        <taxon>Spirotrichea</taxon>
        <taxon>Stichotrichia</taxon>
        <taxon>Sporadotrichida</taxon>
        <taxon>Halteriidae</taxon>
        <taxon>Halteria</taxon>
    </lineage>
</organism>
<feature type="chain" id="PRO_5035263071" evidence="1">
    <location>
        <begin position="30"/>
        <end position="603"/>
    </location>
</feature>
<evidence type="ECO:0000256" key="1">
    <source>
        <dbReference type="SAM" id="SignalP"/>
    </source>
</evidence>
<feature type="signal peptide" evidence="1">
    <location>
        <begin position="1"/>
        <end position="29"/>
    </location>
</feature>